<dbReference type="InterPro" id="IPR011167">
    <property type="entry name" value="Fe_dep_fumarate_hydratase"/>
</dbReference>
<dbReference type="OrthoDB" id="9798978at2"/>
<feature type="domain" description="Fe-S hydro-lyase tartrate dehydratase alpha-type catalytic" evidence="11">
    <location>
        <begin position="18"/>
        <end position="291"/>
    </location>
</feature>
<dbReference type="GO" id="GO:0006091">
    <property type="term" value="P:generation of precursor metabolites and energy"/>
    <property type="evidence" value="ECO:0007669"/>
    <property type="project" value="InterPro"/>
</dbReference>
<dbReference type="InterPro" id="IPR004646">
    <property type="entry name" value="Fe-S_hydro-lyase_TtdA-typ_cat"/>
</dbReference>
<dbReference type="NCBIfam" id="TIGR00722">
    <property type="entry name" value="ttdA_fumA_fumB"/>
    <property type="match status" value="1"/>
</dbReference>
<evidence type="ECO:0000256" key="6">
    <source>
        <dbReference type="ARBA" id="ARBA00022723"/>
    </source>
</evidence>
<dbReference type="InterPro" id="IPR004647">
    <property type="entry name" value="Fe-S_hydro-lyase_TtdB-typ_cat"/>
</dbReference>
<dbReference type="PANTHER" id="PTHR43351:SF2">
    <property type="entry name" value="L(+)-TARTRATE DEHYDRATASE SUBUNIT BETA-RELATED"/>
    <property type="match status" value="1"/>
</dbReference>
<dbReference type="RefSeq" id="WP_013533408.1">
    <property type="nucleotide sequence ID" value="NC_014923.1"/>
</dbReference>
<gene>
    <name evidence="13" type="ordered locus">Mesci_5684</name>
</gene>
<dbReference type="AlphaFoldDB" id="E8THJ7"/>
<evidence type="ECO:0000313" key="13">
    <source>
        <dbReference type="EMBL" id="ADV14759.1"/>
    </source>
</evidence>
<comment type="similarity">
    <text evidence="3 10">Belongs to the class-I fumarase family.</text>
</comment>
<dbReference type="STRING" id="765698.Mesci_5684"/>
<evidence type="ECO:0000259" key="11">
    <source>
        <dbReference type="Pfam" id="PF05681"/>
    </source>
</evidence>
<evidence type="ECO:0000313" key="14">
    <source>
        <dbReference type="Proteomes" id="UP000007471"/>
    </source>
</evidence>
<evidence type="ECO:0000256" key="8">
    <source>
        <dbReference type="ARBA" id="ARBA00023014"/>
    </source>
</evidence>
<dbReference type="NCBIfam" id="TIGR00723">
    <property type="entry name" value="ttdB_fumA_fumB"/>
    <property type="match status" value="1"/>
</dbReference>
<accession>E8THJ7</accession>
<reference evidence="14" key="1">
    <citation type="submission" date="2011-01" db="EMBL/GenBank/DDBJ databases">
        <title>Complete sequence of chromosome of Mesorhizobium ciceri bv. biserrulae WSM1271.</title>
        <authorList>
            <person name="Lucas S."/>
            <person name="Copeland A."/>
            <person name="Lapidus A."/>
            <person name="Cheng J.-F."/>
            <person name="Goodwin L."/>
            <person name="Pitluck S."/>
            <person name="Teshima H."/>
            <person name="Detter J.C."/>
            <person name="Han C."/>
            <person name="Tapia R."/>
            <person name="Land M."/>
            <person name="Hauser L."/>
            <person name="Kyrpides N."/>
            <person name="Ivanova N."/>
            <person name="Nandasena K."/>
            <person name="Reeve W.G."/>
            <person name="Howieson J.G."/>
            <person name="O'Hara G."/>
            <person name="Tiwari R.P."/>
            <person name="Woyke T."/>
        </authorList>
    </citation>
    <scope>NUCLEOTIDE SEQUENCE [LARGE SCALE GENOMIC DNA]</scope>
    <source>
        <strain evidence="14">HAMBI 2942 / LMG 23838 / WSM1271</strain>
    </source>
</reference>
<dbReference type="GO" id="GO:0051539">
    <property type="term" value="F:4 iron, 4 sulfur cluster binding"/>
    <property type="evidence" value="ECO:0007669"/>
    <property type="project" value="UniProtKB-UniRule"/>
</dbReference>
<dbReference type="GO" id="GO:0046872">
    <property type="term" value="F:metal ion binding"/>
    <property type="evidence" value="ECO:0007669"/>
    <property type="project" value="UniProtKB-UniRule"/>
</dbReference>
<protein>
    <recommendedName>
        <fullName evidence="10">Fumarate hydratase class I</fullName>
        <ecNumber evidence="10">4.2.1.2</ecNumber>
    </recommendedName>
</protein>
<proteinExistence type="inferred from homology"/>
<dbReference type="eggNOG" id="COG1838">
    <property type="taxonomic scope" value="Bacteria"/>
</dbReference>
<evidence type="ECO:0000256" key="2">
    <source>
        <dbReference type="ARBA" id="ARBA00001966"/>
    </source>
</evidence>
<evidence type="ECO:0000256" key="3">
    <source>
        <dbReference type="ARBA" id="ARBA00008876"/>
    </source>
</evidence>
<keyword evidence="5 10" id="KW-0004">4Fe-4S</keyword>
<dbReference type="Gene3D" id="3.20.130.10">
    <property type="entry name" value="Fe-S hydro-lyase, tartrate dehydratase beta-type, catalytic domain"/>
    <property type="match status" value="1"/>
</dbReference>
<dbReference type="PANTHER" id="PTHR43351">
    <property type="entry name" value="L(+)-TARTRATE DEHYDRATASE SUBUNIT BETA"/>
    <property type="match status" value="1"/>
</dbReference>
<comment type="catalytic activity">
    <reaction evidence="1 10">
        <text>(S)-malate = fumarate + H2O</text>
        <dbReference type="Rhea" id="RHEA:12460"/>
        <dbReference type="ChEBI" id="CHEBI:15377"/>
        <dbReference type="ChEBI" id="CHEBI:15589"/>
        <dbReference type="ChEBI" id="CHEBI:29806"/>
        <dbReference type="EC" id="4.2.1.2"/>
    </reaction>
</comment>
<dbReference type="InterPro" id="IPR036660">
    <property type="entry name" value="Fe-S_hydroAse_TtdB_cat_sf"/>
</dbReference>
<evidence type="ECO:0000256" key="5">
    <source>
        <dbReference type="ARBA" id="ARBA00022485"/>
    </source>
</evidence>
<dbReference type="Pfam" id="PF05681">
    <property type="entry name" value="Fumerase"/>
    <property type="match status" value="1"/>
</dbReference>
<dbReference type="GeneID" id="90992978"/>
<keyword evidence="9 10" id="KW-0456">Lyase</keyword>
<sequence>MKSVGNRTRTIAGKDITRSVADALQYISYYHPPDYIRSLSQAYVREQSPAAKNAIGQILANSRMAAFGRRPMCQDTGLVVVFAKVGMDVRINSAASFADLVNDGVRQAYLDPDNPLRASIVADPLARRMNTRDNTPAVVHVDLVQGNRIEITIAAKGGGSENKARFTTLNPSTSVADWVVDTVSTLGSGWCPPGLISVGIGGSAEKAMLLAKEAMNEPIDMVELIARGASSPEEGLRIELYERINALGIGAQGLGGLTTVVDVKVATYPTHAASKPVALIPQCAANRHVKFTLDGSGPISLQPPDLSEWPEIGTDELRPAGVRRINLDTLAKEETASWRCGETLLLSGTMLTGRDAAHKRIVELIDAGKPLPFDLQGRVIYYVGPVRAVGDEVVGPAGPTTSSRMDDFTEKVLAETGLFAMVGKAERGRAAIQSIARYKTPYLIAVGGAGYLISKSIKSARLVAFEDLGMEAVYEFEVKDMPVIAAVDVEGNSIHDSGPLEWRKRMAADSIARNIGV</sequence>
<dbReference type="HOGENOM" id="CLU_041245_2_0_5"/>
<evidence type="ECO:0000256" key="1">
    <source>
        <dbReference type="ARBA" id="ARBA00000929"/>
    </source>
</evidence>
<comment type="subunit">
    <text evidence="4 10">Homodimer.</text>
</comment>
<keyword evidence="8 10" id="KW-0411">Iron-sulfur</keyword>
<dbReference type="Pfam" id="PF05683">
    <property type="entry name" value="Fumerase_C"/>
    <property type="match status" value="1"/>
</dbReference>
<evidence type="ECO:0000256" key="7">
    <source>
        <dbReference type="ARBA" id="ARBA00023004"/>
    </source>
</evidence>
<dbReference type="GO" id="GO:0004333">
    <property type="term" value="F:fumarate hydratase activity"/>
    <property type="evidence" value="ECO:0007669"/>
    <property type="project" value="UniProtKB-UniRule"/>
</dbReference>
<feature type="domain" description="Fe-S hydro-lyase tartrate dehydratase beta-type catalytic" evidence="12">
    <location>
        <begin position="295"/>
        <end position="497"/>
    </location>
</feature>
<dbReference type="EMBL" id="CP002447">
    <property type="protein sequence ID" value="ADV14759.1"/>
    <property type="molecule type" value="Genomic_DNA"/>
</dbReference>
<keyword evidence="7 10" id="KW-0408">Iron</keyword>
<dbReference type="PATRIC" id="fig|765698.3.peg.6206"/>
<name>E8THJ7_MESCW</name>
<comment type="cofactor">
    <cofactor evidence="2 10">
        <name>[4Fe-4S] cluster</name>
        <dbReference type="ChEBI" id="CHEBI:49883"/>
    </cofactor>
</comment>
<comment type="function">
    <text evidence="10">Catalyzes the reversible hydration of fumarate to (S)-malate.</text>
</comment>
<dbReference type="KEGG" id="mci:Mesci_5684"/>
<dbReference type="SUPFAM" id="SSF117457">
    <property type="entry name" value="FumA C-terminal domain-like"/>
    <property type="match status" value="1"/>
</dbReference>
<evidence type="ECO:0000256" key="4">
    <source>
        <dbReference type="ARBA" id="ARBA00011738"/>
    </source>
</evidence>
<keyword evidence="6 10" id="KW-0479">Metal-binding</keyword>
<dbReference type="EC" id="4.2.1.2" evidence="10"/>
<dbReference type="PIRSF" id="PIRSF001394">
    <property type="entry name" value="Fe_dep_fumar_hy"/>
    <property type="match status" value="1"/>
</dbReference>
<dbReference type="eggNOG" id="COG1951">
    <property type="taxonomic scope" value="Bacteria"/>
</dbReference>
<evidence type="ECO:0000256" key="10">
    <source>
        <dbReference type="PIRNR" id="PIRNR001394"/>
    </source>
</evidence>
<organism evidence="13 14">
    <name type="scientific">Mesorhizobium ciceri biovar biserrulae (strain HAMBI 2942 / LMG 23838 / WSM1271)</name>
    <dbReference type="NCBI Taxonomy" id="765698"/>
    <lineage>
        <taxon>Bacteria</taxon>
        <taxon>Pseudomonadati</taxon>
        <taxon>Pseudomonadota</taxon>
        <taxon>Alphaproteobacteria</taxon>
        <taxon>Hyphomicrobiales</taxon>
        <taxon>Phyllobacteriaceae</taxon>
        <taxon>Mesorhizobium</taxon>
    </lineage>
</organism>
<dbReference type="Proteomes" id="UP000007471">
    <property type="component" value="Chromosome"/>
</dbReference>
<evidence type="ECO:0000256" key="9">
    <source>
        <dbReference type="ARBA" id="ARBA00023239"/>
    </source>
</evidence>
<evidence type="ECO:0000259" key="12">
    <source>
        <dbReference type="Pfam" id="PF05683"/>
    </source>
</evidence>